<evidence type="ECO:0000313" key="1">
    <source>
        <dbReference type="EMBL" id="UPV78570.1"/>
    </source>
</evidence>
<dbReference type="Proteomes" id="UP000830837">
    <property type="component" value="Chromosome"/>
</dbReference>
<accession>A0ACD3ZXK1</accession>
<gene>
    <name evidence="1" type="ORF">M0696_17450</name>
</gene>
<evidence type="ECO:0000313" key="2">
    <source>
        <dbReference type="Proteomes" id="UP000830837"/>
    </source>
</evidence>
<proteinExistence type="predicted"/>
<keyword evidence="2" id="KW-1185">Reference proteome</keyword>
<protein>
    <submittedName>
        <fullName evidence="1">LytTR family DNA-binding domain-containing protein</fullName>
    </submittedName>
</protein>
<keyword evidence="1" id="KW-0238">DNA-binding</keyword>
<reference evidence="1" key="1">
    <citation type="submission" date="2022-04" db="EMBL/GenBank/DDBJ databases">
        <title>Complete genome of Bacillus.</title>
        <authorList>
            <person name="Kong X."/>
            <person name="Hou M."/>
        </authorList>
    </citation>
    <scope>NUCLEOTIDE SEQUENCE</scope>
    <source>
        <strain evidence="1">A78.1</strain>
    </source>
</reference>
<organism evidence="1 2">
    <name type="scientific">Bacillus rugosus</name>
    <dbReference type="NCBI Taxonomy" id="2715209"/>
    <lineage>
        <taxon>Bacteria</taxon>
        <taxon>Bacillati</taxon>
        <taxon>Bacillota</taxon>
        <taxon>Bacilli</taxon>
        <taxon>Bacillales</taxon>
        <taxon>Bacillaceae</taxon>
        <taxon>Bacillus</taxon>
    </lineage>
</organism>
<name>A0ACD3ZXK1_9BACI</name>
<dbReference type="EMBL" id="CP096590">
    <property type="protein sequence ID" value="UPV78570.1"/>
    <property type="molecule type" value="Genomic_DNA"/>
</dbReference>
<sequence length="238" mass="28200">MVNAVIAEDNRHVMDILKKFLIRKNVEIVGEASDGKTAFHLTDQHQPQLLFVDIDLPQLDGLSLAKLVKTRYQNIKIIFTTGYKEYAWKAFEIDAIDYLVKPFTEERLSICWEKIKKNIRLNLHFEPKDFLLLKNDRGIDFVKTKNIVYITSEQRYTKFVTLSHGTKKIIKTPETLKSIQEQLDRKKFTRTHKSYIVNLDYVKRIEPSGQTYMIYFDQINDYAYLSKHYLNHVYDILQ</sequence>